<dbReference type="AlphaFoldDB" id="A0AAD1XT97"/>
<keyword evidence="3" id="KW-1185">Reference proteome</keyword>
<dbReference type="Proteomes" id="UP001295684">
    <property type="component" value="Unassembled WGS sequence"/>
</dbReference>
<comment type="caution">
    <text evidence="2">The sequence shown here is derived from an EMBL/GenBank/DDBJ whole genome shotgun (WGS) entry which is preliminary data.</text>
</comment>
<dbReference type="EMBL" id="CAMPGE010020290">
    <property type="protein sequence ID" value="CAI2378552.1"/>
    <property type="molecule type" value="Genomic_DNA"/>
</dbReference>
<gene>
    <name evidence="2" type="ORF">ECRASSUSDP1_LOCUS19949</name>
</gene>
<evidence type="ECO:0000313" key="2">
    <source>
        <dbReference type="EMBL" id="CAI2378552.1"/>
    </source>
</evidence>
<evidence type="ECO:0000313" key="3">
    <source>
        <dbReference type="Proteomes" id="UP001295684"/>
    </source>
</evidence>
<evidence type="ECO:0000256" key="1">
    <source>
        <dbReference type="SAM" id="SignalP"/>
    </source>
</evidence>
<feature type="chain" id="PRO_5041934875" evidence="1">
    <location>
        <begin position="18"/>
        <end position="206"/>
    </location>
</feature>
<name>A0AAD1XT97_EUPCR</name>
<feature type="signal peptide" evidence="1">
    <location>
        <begin position="1"/>
        <end position="17"/>
    </location>
</feature>
<proteinExistence type="predicted"/>
<organism evidence="2 3">
    <name type="scientific">Euplotes crassus</name>
    <dbReference type="NCBI Taxonomy" id="5936"/>
    <lineage>
        <taxon>Eukaryota</taxon>
        <taxon>Sar</taxon>
        <taxon>Alveolata</taxon>
        <taxon>Ciliophora</taxon>
        <taxon>Intramacronucleata</taxon>
        <taxon>Spirotrichea</taxon>
        <taxon>Hypotrichia</taxon>
        <taxon>Euplotida</taxon>
        <taxon>Euplotidae</taxon>
        <taxon>Moneuplotes</taxon>
    </lineage>
</organism>
<reference evidence="2" key="1">
    <citation type="submission" date="2023-07" db="EMBL/GenBank/DDBJ databases">
        <authorList>
            <consortium name="AG Swart"/>
            <person name="Singh M."/>
            <person name="Singh A."/>
            <person name="Seah K."/>
            <person name="Emmerich C."/>
        </authorList>
    </citation>
    <scope>NUCLEOTIDE SEQUENCE</scope>
    <source>
        <strain evidence="2">DP1</strain>
    </source>
</reference>
<sequence length="206" mass="23661">MKLLLILFLTTIFVCSATKEDPKAPQKFVKEANLTADIEEFLKNKNLAVVLYRNSVKKGNEKKDKSALDLEMANLLKEESAEVENVDDNLGWFNKLKILLKNPSDIFKPKDEKITYKQEKTVAEKIMSRMEKYQIPLIAVDAKDEEFSGIVAKNEIKTLPLVMMYKDSELVLREVPSLATVEKIYRAAFGIRREDAEDFDDNGLYF</sequence>
<keyword evidence="1" id="KW-0732">Signal</keyword>
<accession>A0AAD1XT97</accession>
<protein>
    <submittedName>
        <fullName evidence="2">Uncharacterized protein</fullName>
    </submittedName>
</protein>